<organism evidence="3 4">
    <name type="scientific">Nocardioides nanhaiensis</name>
    <dbReference type="NCBI Taxonomy" id="1476871"/>
    <lineage>
        <taxon>Bacteria</taxon>
        <taxon>Bacillati</taxon>
        <taxon>Actinomycetota</taxon>
        <taxon>Actinomycetes</taxon>
        <taxon>Propionibacteriales</taxon>
        <taxon>Nocardioidaceae</taxon>
        <taxon>Nocardioides</taxon>
    </lineage>
</organism>
<keyword evidence="2" id="KW-0812">Transmembrane</keyword>
<gene>
    <name evidence="3" type="ORF">GCM10023226_11860</name>
</gene>
<evidence type="ECO:0000313" key="3">
    <source>
        <dbReference type="EMBL" id="GAA4676277.1"/>
    </source>
</evidence>
<keyword evidence="2" id="KW-0472">Membrane</keyword>
<dbReference type="InterPro" id="IPR043777">
    <property type="entry name" value="DUF5719"/>
</dbReference>
<evidence type="ECO:0000313" key="4">
    <source>
        <dbReference type="Proteomes" id="UP001500621"/>
    </source>
</evidence>
<keyword evidence="2" id="KW-1133">Transmembrane helix</keyword>
<comment type="caution">
    <text evidence="3">The sequence shown here is derived from an EMBL/GenBank/DDBJ whole genome shotgun (WGS) entry which is preliminary data.</text>
</comment>
<sequence>MSRTGGATGSRATRSRRGFDLTVLLAVLLPLAFVGLLLLVQPDPEPPTSARPPSTDTLTRGTLVCPGAGSSSLLTTAGEGSGELQLRVGEQERAVPVEPGGVTAVETREPVVALGVDDLAPGLAGTTQGDASATACTPPRSEVWFTGVGAGARHSSVLELVNPDAGPATVDVLVHGREGLVEVPALRGLAVPGGGRSRVELATAVPRGDDLTLHVTTTRGRVAAHLLDTVDQLGAGAVSSEWLPAQSAPSTDNLLLGLPGGADGQGQRVLVLTNPGDDETRAALQLVTAEAAFTPEGVEEIVVPPGATVRVALNPLLRGIDLGDALGLRLTSGAPLTADLRSFIDGDLAHVVPADPVGSPTVTALPEGAQQLLLAAAEASTARVEPLDAQGDPLRSREVELAAGATAAVELPEGAVLVRVTPQGGSLVGSVLVGSPRLAVVPLLEPERESLVADVVPLAR</sequence>
<feature type="compositionally biased region" description="Polar residues" evidence="1">
    <location>
        <begin position="51"/>
        <end position="60"/>
    </location>
</feature>
<dbReference type="EMBL" id="BAABIM010000001">
    <property type="protein sequence ID" value="GAA4676277.1"/>
    <property type="molecule type" value="Genomic_DNA"/>
</dbReference>
<feature type="region of interest" description="Disordered" evidence="1">
    <location>
        <begin position="43"/>
        <end position="62"/>
    </location>
</feature>
<accession>A0ABP8VZJ4</accession>
<protein>
    <submittedName>
        <fullName evidence="3">Uncharacterized protein</fullName>
    </submittedName>
</protein>
<evidence type="ECO:0000256" key="1">
    <source>
        <dbReference type="SAM" id="MobiDB-lite"/>
    </source>
</evidence>
<proteinExistence type="predicted"/>
<keyword evidence="4" id="KW-1185">Reference proteome</keyword>
<dbReference type="RefSeq" id="WP_345263611.1">
    <property type="nucleotide sequence ID" value="NZ_BAABIM010000001.1"/>
</dbReference>
<reference evidence="4" key="1">
    <citation type="journal article" date="2019" name="Int. J. Syst. Evol. Microbiol.">
        <title>The Global Catalogue of Microorganisms (GCM) 10K type strain sequencing project: providing services to taxonomists for standard genome sequencing and annotation.</title>
        <authorList>
            <consortium name="The Broad Institute Genomics Platform"/>
            <consortium name="The Broad Institute Genome Sequencing Center for Infectious Disease"/>
            <person name="Wu L."/>
            <person name="Ma J."/>
        </authorList>
    </citation>
    <scope>NUCLEOTIDE SEQUENCE [LARGE SCALE GENOMIC DNA]</scope>
    <source>
        <strain evidence="4">JCM 18127</strain>
    </source>
</reference>
<dbReference type="Proteomes" id="UP001500621">
    <property type="component" value="Unassembled WGS sequence"/>
</dbReference>
<feature type="transmembrane region" description="Helical" evidence="2">
    <location>
        <begin position="21"/>
        <end position="40"/>
    </location>
</feature>
<evidence type="ECO:0000256" key="2">
    <source>
        <dbReference type="SAM" id="Phobius"/>
    </source>
</evidence>
<dbReference type="Pfam" id="PF18986">
    <property type="entry name" value="DUF5719"/>
    <property type="match status" value="1"/>
</dbReference>
<name>A0ABP8VZJ4_9ACTN</name>